<dbReference type="Proteomes" id="UP001153076">
    <property type="component" value="Unassembled WGS sequence"/>
</dbReference>
<keyword evidence="4" id="KW-1185">Reference proteome</keyword>
<evidence type="ECO:0000313" key="3">
    <source>
        <dbReference type="EMBL" id="KAJ8440768.1"/>
    </source>
</evidence>
<feature type="region of interest" description="Disordered" evidence="2">
    <location>
        <begin position="36"/>
        <end position="61"/>
    </location>
</feature>
<gene>
    <name evidence="3" type="ORF">Cgig2_005499</name>
</gene>
<protein>
    <submittedName>
        <fullName evidence="3">Uncharacterized protein</fullName>
    </submittedName>
</protein>
<evidence type="ECO:0000313" key="4">
    <source>
        <dbReference type="Proteomes" id="UP001153076"/>
    </source>
</evidence>
<dbReference type="EMBL" id="JAKOGI010000185">
    <property type="protein sequence ID" value="KAJ8440768.1"/>
    <property type="molecule type" value="Genomic_DNA"/>
</dbReference>
<evidence type="ECO:0000256" key="2">
    <source>
        <dbReference type="SAM" id="MobiDB-lite"/>
    </source>
</evidence>
<evidence type="ECO:0000256" key="1">
    <source>
        <dbReference type="SAM" id="Coils"/>
    </source>
</evidence>
<feature type="coiled-coil region" evidence="1">
    <location>
        <begin position="123"/>
        <end position="154"/>
    </location>
</feature>
<name>A0A9Q1KCE3_9CARY</name>
<feature type="compositionally biased region" description="Polar residues" evidence="2">
    <location>
        <begin position="40"/>
        <end position="59"/>
    </location>
</feature>
<reference evidence="3" key="1">
    <citation type="submission" date="2022-04" db="EMBL/GenBank/DDBJ databases">
        <title>Carnegiea gigantea Genome sequencing and assembly v2.</title>
        <authorList>
            <person name="Copetti D."/>
            <person name="Sanderson M.J."/>
            <person name="Burquez A."/>
            <person name="Wojciechowski M.F."/>
        </authorList>
    </citation>
    <scope>NUCLEOTIDE SEQUENCE</scope>
    <source>
        <strain evidence="3">SGP5-SGP5p</strain>
        <tissue evidence="3">Aerial part</tissue>
    </source>
</reference>
<sequence>MKDISAKNGKNTELRKIKSFNGALSTARILENLRSAPPVCSSNGEPSEDGQVSNPSASASACAYGTWGPEAEATYEEFKKLHVDQIKGHGDDNHTVEEVYSRVFNGRSGYLEGLGAGLRHPKKIRIEDELNELSAELQSQLAEQINQLQQESTDREAALN</sequence>
<keyword evidence="1" id="KW-0175">Coiled coil</keyword>
<comment type="caution">
    <text evidence="3">The sequence shown here is derived from an EMBL/GenBank/DDBJ whole genome shotgun (WGS) entry which is preliminary data.</text>
</comment>
<proteinExistence type="predicted"/>
<dbReference type="AlphaFoldDB" id="A0A9Q1KCE3"/>
<accession>A0A9Q1KCE3</accession>
<organism evidence="3 4">
    <name type="scientific">Carnegiea gigantea</name>
    <dbReference type="NCBI Taxonomy" id="171969"/>
    <lineage>
        <taxon>Eukaryota</taxon>
        <taxon>Viridiplantae</taxon>
        <taxon>Streptophyta</taxon>
        <taxon>Embryophyta</taxon>
        <taxon>Tracheophyta</taxon>
        <taxon>Spermatophyta</taxon>
        <taxon>Magnoliopsida</taxon>
        <taxon>eudicotyledons</taxon>
        <taxon>Gunneridae</taxon>
        <taxon>Pentapetalae</taxon>
        <taxon>Caryophyllales</taxon>
        <taxon>Cactineae</taxon>
        <taxon>Cactaceae</taxon>
        <taxon>Cactoideae</taxon>
        <taxon>Echinocereeae</taxon>
        <taxon>Carnegiea</taxon>
    </lineage>
</organism>